<feature type="compositionally biased region" description="Basic and acidic residues" evidence="1">
    <location>
        <begin position="60"/>
        <end position="77"/>
    </location>
</feature>
<feature type="compositionally biased region" description="Low complexity" evidence="1">
    <location>
        <begin position="28"/>
        <end position="39"/>
    </location>
</feature>
<dbReference type="Proteomes" id="UP000480548">
    <property type="component" value="Unassembled WGS sequence"/>
</dbReference>
<feature type="compositionally biased region" description="Low complexity" evidence="1">
    <location>
        <begin position="166"/>
        <end position="192"/>
    </location>
</feature>
<organism evidence="2 3">
    <name type="scientific">Orbilia oligospora</name>
    <name type="common">Nematode-trapping fungus</name>
    <name type="synonym">Arthrobotrys oligospora</name>
    <dbReference type="NCBI Taxonomy" id="2813651"/>
    <lineage>
        <taxon>Eukaryota</taxon>
        <taxon>Fungi</taxon>
        <taxon>Dikarya</taxon>
        <taxon>Ascomycota</taxon>
        <taxon>Pezizomycotina</taxon>
        <taxon>Orbiliomycetes</taxon>
        <taxon>Orbiliales</taxon>
        <taxon>Orbiliaceae</taxon>
        <taxon>Orbilia</taxon>
    </lineage>
</organism>
<protein>
    <submittedName>
        <fullName evidence="2">Uncharacterized protein</fullName>
    </submittedName>
</protein>
<accession>A0A7C8JUB0</accession>
<dbReference type="EMBL" id="WIQZ01000018">
    <property type="protein sequence ID" value="KAF3139863.1"/>
    <property type="molecule type" value="Genomic_DNA"/>
</dbReference>
<comment type="caution">
    <text evidence="2">The sequence shown here is derived from an EMBL/GenBank/DDBJ whole genome shotgun (WGS) entry which is preliminary data.</text>
</comment>
<evidence type="ECO:0000313" key="3">
    <source>
        <dbReference type="Proteomes" id="UP000480548"/>
    </source>
</evidence>
<feature type="compositionally biased region" description="Basic residues" evidence="1">
    <location>
        <begin position="125"/>
        <end position="142"/>
    </location>
</feature>
<name>A0A7C8JUB0_ORBOL</name>
<proteinExistence type="predicted"/>
<evidence type="ECO:0000256" key="1">
    <source>
        <dbReference type="SAM" id="MobiDB-lite"/>
    </source>
</evidence>
<dbReference type="AlphaFoldDB" id="A0A7C8JUB0"/>
<feature type="region of interest" description="Disordered" evidence="1">
    <location>
        <begin position="1"/>
        <end position="247"/>
    </location>
</feature>
<feature type="compositionally biased region" description="Basic and acidic residues" evidence="1">
    <location>
        <begin position="113"/>
        <end position="124"/>
    </location>
</feature>
<sequence length="380" mass="42130">MSEAEAPPPIVLPQITHTPSEKPPPSPISTSSSCSSTATEDISDSGEDLPATMEPSEFDYLTHGDLRSPGREFARERSLRKKAPHRLASSNTVQSPPVHPGVQPTYPSDDDEDKRKILSPEERSKARKKAKKAAKAEKKKALKSQESVKNPRKREDRRREDDLAEAEIAALKIQEQPEVEQTEGTGDTTNTTDRQRRRSSNALARPAKPRKTSSSNQGGSGGGATIKSPKIGTEADETPGANLGKRGNAKHVAAFTQYHVEEGMHVHERSGDIDFQMAALAKLEQLNERSRGGKLARGLEELEKRKMERKRDEALKGVVDTAQERYEDEKLARLYGLNVPELMDLSSYSVGADYSFAFDKSLKLMPFSFLLRLFQSYVDF</sequence>
<evidence type="ECO:0000313" key="2">
    <source>
        <dbReference type="EMBL" id="KAF3139863.1"/>
    </source>
</evidence>
<reference evidence="2 3" key="1">
    <citation type="submission" date="2019-06" db="EMBL/GenBank/DDBJ databases">
        <authorList>
            <person name="Palmer J.M."/>
        </authorList>
    </citation>
    <scope>NUCLEOTIDE SEQUENCE [LARGE SCALE GENOMIC DNA]</scope>
    <source>
        <strain evidence="2 3">TWF703</strain>
    </source>
</reference>
<feature type="compositionally biased region" description="Pro residues" evidence="1">
    <location>
        <begin position="1"/>
        <end position="11"/>
    </location>
</feature>
<gene>
    <name evidence="2" type="ORF">TWF703_003441</name>
</gene>